<accession>A0A9P3FGA4</accession>
<feature type="transmembrane region" description="Helical" evidence="6">
    <location>
        <begin position="413"/>
        <end position="431"/>
    </location>
</feature>
<evidence type="ECO:0000256" key="2">
    <source>
        <dbReference type="ARBA" id="ARBA00022448"/>
    </source>
</evidence>
<dbReference type="PROSITE" id="PS00218">
    <property type="entry name" value="AMINO_ACID_PERMEASE_1"/>
    <property type="match status" value="1"/>
</dbReference>
<feature type="transmembrane region" description="Helical" evidence="6">
    <location>
        <begin position="192"/>
        <end position="210"/>
    </location>
</feature>
<feature type="transmembrane region" description="Helical" evidence="6">
    <location>
        <begin position="271"/>
        <end position="293"/>
    </location>
</feature>
<feature type="transmembrane region" description="Helical" evidence="6">
    <location>
        <begin position="476"/>
        <end position="495"/>
    </location>
</feature>
<gene>
    <name evidence="7" type="ORF">CKM354_000457700</name>
</gene>
<dbReference type="GO" id="GO:0016020">
    <property type="term" value="C:membrane"/>
    <property type="evidence" value="ECO:0007669"/>
    <property type="project" value="UniProtKB-SubCell"/>
</dbReference>
<dbReference type="GO" id="GO:0006865">
    <property type="term" value="P:amino acid transport"/>
    <property type="evidence" value="ECO:0007669"/>
    <property type="project" value="InterPro"/>
</dbReference>
<organism evidence="7 8">
    <name type="scientific">Cercospora kikuchii</name>
    <dbReference type="NCBI Taxonomy" id="84275"/>
    <lineage>
        <taxon>Eukaryota</taxon>
        <taxon>Fungi</taxon>
        <taxon>Dikarya</taxon>
        <taxon>Ascomycota</taxon>
        <taxon>Pezizomycotina</taxon>
        <taxon>Dothideomycetes</taxon>
        <taxon>Dothideomycetidae</taxon>
        <taxon>Mycosphaerellales</taxon>
        <taxon>Mycosphaerellaceae</taxon>
        <taxon>Cercospora</taxon>
    </lineage>
</organism>
<dbReference type="GO" id="GO:0022857">
    <property type="term" value="F:transmembrane transporter activity"/>
    <property type="evidence" value="ECO:0007669"/>
    <property type="project" value="InterPro"/>
</dbReference>
<dbReference type="InterPro" id="IPR002293">
    <property type="entry name" value="AA/rel_permease1"/>
</dbReference>
<proteinExistence type="predicted"/>
<dbReference type="GeneID" id="68290152"/>
<dbReference type="OrthoDB" id="3257095at2759"/>
<sequence>MDKLQGDITPSSDRRDIAEDDVLAELGYTPQFKRNFSLAGIVAFSFAVVTSWTALAGVLTVGVQSGGAPVMIWSWIGICIATLFVAYSLAEMCSAYPVVGGQYSYVAVFAPRKLRRGMSYLCGWFLQIGVLAMGATSHTVTGNFLLGLGNLSNPDFVIKDWHHVLVGWAIALAALVVNMFASKVFDKGSQFFLVLNMSFFVVVVVAMTAMNDDRRSASFVFTDFVNLTGWPSAYSALLGVLQAAYGMCCYDSATRMTEEIKDARRQAPRAIVMPVYIGFVTGFIFLIAAAFAMSEDIAAIASTPTGVPMIEIWRHATNRAGAIGMSAVIVVIGLAPSIGLTAQGGRSIYAFARDSGLPFSKFLSRIEPRTRMPVNALCCAALFQMILIAIQFGGPTGFSTVIQISTEGFYVSYALPLIARLLSLFTSEPVWEIGGLYSLGRWSIPFNVLGVLFLMFATITFNLPTVKPVTSQNMNYTSAAVGAVMLIALVTWLTTGRKHFHGPASGGVRLDRVTDGVVVQEMEETISSKDVETEKSV</sequence>
<dbReference type="Proteomes" id="UP000825890">
    <property type="component" value="Unassembled WGS sequence"/>
</dbReference>
<feature type="transmembrane region" description="Helical" evidence="6">
    <location>
        <begin position="161"/>
        <end position="180"/>
    </location>
</feature>
<evidence type="ECO:0000256" key="3">
    <source>
        <dbReference type="ARBA" id="ARBA00022692"/>
    </source>
</evidence>
<dbReference type="EMBL" id="BOLY01000003">
    <property type="protein sequence ID" value="GIZ41265.1"/>
    <property type="molecule type" value="Genomic_DNA"/>
</dbReference>
<dbReference type="Gene3D" id="1.20.1740.10">
    <property type="entry name" value="Amino acid/polyamine transporter I"/>
    <property type="match status" value="1"/>
</dbReference>
<keyword evidence="5 6" id="KW-0472">Membrane</keyword>
<evidence type="ECO:0000256" key="4">
    <source>
        <dbReference type="ARBA" id="ARBA00022989"/>
    </source>
</evidence>
<evidence type="ECO:0000313" key="8">
    <source>
        <dbReference type="Proteomes" id="UP000825890"/>
    </source>
</evidence>
<evidence type="ECO:0000256" key="1">
    <source>
        <dbReference type="ARBA" id="ARBA00004141"/>
    </source>
</evidence>
<feature type="transmembrane region" description="Helical" evidence="6">
    <location>
        <begin position="72"/>
        <end position="99"/>
    </location>
</feature>
<dbReference type="AlphaFoldDB" id="A0A9P3FGA4"/>
<dbReference type="InterPro" id="IPR004840">
    <property type="entry name" value="Amino_acid_permease_CS"/>
</dbReference>
<feature type="transmembrane region" description="Helical" evidence="6">
    <location>
        <begin position="36"/>
        <end position="60"/>
    </location>
</feature>
<protein>
    <recommendedName>
        <fullName evidence="9">GABA permease</fullName>
    </recommendedName>
</protein>
<dbReference type="Pfam" id="PF13520">
    <property type="entry name" value="AA_permease_2"/>
    <property type="match status" value="1"/>
</dbReference>
<keyword evidence="4 6" id="KW-1133">Transmembrane helix</keyword>
<comment type="caution">
    <text evidence="7">The sequence shown here is derived from an EMBL/GenBank/DDBJ whole genome shotgun (WGS) entry which is preliminary data.</text>
</comment>
<feature type="transmembrane region" description="Helical" evidence="6">
    <location>
        <begin position="374"/>
        <end position="393"/>
    </location>
</feature>
<comment type="subcellular location">
    <subcellularLocation>
        <location evidence="1">Membrane</location>
        <topology evidence="1">Multi-pass membrane protein</topology>
    </subcellularLocation>
</comment>
<keyword evidence="8" id="KW-1185">Reference proteome</keyword>
<name>A0A9P3FGA4_9PEZI</name>
<evidence type="ECO:0000313" key="7">
    <source>
        <dbReference type="EMBL" id="GIZ41265.1"/>
    </source>
</evidence>
<dbReference type="PANTHER" id="PTHR45649">
    <property type="entry name" value="AMINO-ACID PERMEASE BAT1"/>
    <property type="match status" value="1"/>
</dbReference>
<evidence type="ECO:0000256" key="6">
    <source>
        <dbReference type="SAM" id="Phobius"/>
    </source>
</evidence>
<keyword evidence="3 6" id="KW-0812">Transmembrane</keyword>
<reference evidence="7 8" key="1">
    <citation type="submission" date="2021-01" db="EMBL/GenBank/DDBJ databases">
        <title>Cercospora kikuchii MAFF 305040 whole genome shotgun sequence.</title>
        <authorList>
            <person name="Kashiwa T."/>
            <person name="Suzuki T."/>
        </authorList>
    </citation>
    <scope>NUCLEOTIDE SEQUENCE [LARGE SCALE GENOMIC DNA]</scope>
    <source>
        <strain evidence="7 8">MAFF 305040</strain>
    </source>
</reference>
<evidence type="ECO:0000256" key="5">
    <source>
        <dbReference type="ARBA" id="ARBA00023136"/>
    </source>
</evidence>
<keyword evidence="2" id="KW-0813">Transport</keyword>
<feature type="transmembrane region" description="Helical" evidence="6">
    <location>
        <begin position="230"/>
        <end position="250"/>
    </location>
</feature>
<dbReference type="PANTHER" id="PTHR45649:SF8">
    <property type="entry name" value="PERMEASE, PUTATIVE-RELATED"/>
    <property type="match status" value="1"/>
</dbReference>
<dbReference type="PIRSF" id="PIRSF006060">
    <property type="entry name" value="AA_transporter"/>
    <property type="match status" value="1"/>
</dbReference>
<feature type="transmembrane region" description="Helical" evidence="6">
    <location>
        <begin position="322"/>
        <end position="342"/>
    </location>
</feature>
<feature type="transmembrane region" description="Helical" evidence="6">
    <location>
        <begin position="443"/>
        <end position="464"/>
    </location>
</feature>
<feature type="transmembrane region" description="Helical" evidence="6">
    <location>
        <begin position="120"/>
        <end position="141"/>
    </location>
</feature>
<evidence type="ECO:0008006" key="9">
    <source>
        <dbReference type="Google" id="ProtNLM"/>
    </source>
</evidence>
<dbReference type="RefSeq" id="XP_044655752.1">
    <property type="nucleotide sequence ID" value="XM_044799817.1"/>
</dbReference>